<evidence type="ECO:0000313" key="2">
    <source>
        <dbReference type="EMBL" id="MBA1142793.1"/>
    </source>
</evidence>
<evidence type="ECO:0000313" key="3">
    <source>
        <dbReference type="Proteomes" id="UP000558284"/>
    </source>
</evidence>
<feature type="transmembrane region" description="Helical" evidence="1">
    <location>
        <begin position="21"/>
        <end position="41"/>
    </location>
</feature>
<feature type="transmembrane region" description="Helical" evidence="1">
    <location>
        <begin position="53"/>
        <end position="72"/>
    </location>
</feature>
<gene>
    <name evidence="2" type="ORF">H0241_21460</name>
</gene>
<dbReference type="InterPro" id="IPR008523">
    <property type="entry name" value="DUF805"/>
</dbReference>
<organism evidence="2 3">
    <name type="scientific">Mesorhizobium neociceri</name>
    <dbReference type="NCBI Taxonomy" id="1307853"/>
    <lineage>
        <taxon>Bacteria</taxon>
        <taxon>Pseudomonadati</taxon>
        <taxon>Pseudomonadota</taxon>
        <taxon>Alphaproteobacteria</taxon>
        <taxon>Hyphomicrobiales</taxon>
        <taxon>Phyllobacteriaceae</taxon>
        <taxon>Mesorhizobium</taxon>
    </lineage>
</organism>
<keyword evidence="1" id="KW-1133">Transmembrane helix</keyword>
<dbReference type="Proteomes" id="UP000558284">
    <property type="component" value="Unassembled WGS sequence"/>
</dbReference>
<dbReference type="GO" id="GO:0005886">
    <property type="term" value="C:plasma membrane"/>
    <property type="evidence" value="ECO:0007669"/>
    <property type="project" value="TreeGrafter"/>
</dbReference>
<accession>A0A838B9F2</accession>
<reference evidence="2 3" key="1">
    <citation type="submission" date="2020-07" db="EMBL/GenBank/DDBJ databases">
        <title>Definition of the novel symbiovar canariense within Mesorhizobium novociceri, a new species of genus Mesorhizobium nodulating Cicer canariense in the Caldera de Taburiente National Park (La Palma, Canary Islands).</title>
        <authorList>
            <person name="Leon-Barrios M."/>
            <person name="Perez-Yepez J."/>
            <person name="Flores-Felix J.D."/>
            <person name="Ramirez-Baena M.H."/>
            <person name="Pulido-Suarez L."/>
            <person name="Igual J.M."/>
            <person name="Velazquez E."/>
            <person name="Peix A."/>
        </authorList>
    </citation>
    <scope>NUCLEOTIDE SEQUENCE [LARGE SCALE GENOMIC DNA]</scope>
    <source>
        <strain evidence="2 3">CCANP35</strain>
    </source>
</reference>
<feature type="transmembrane region" description="Helical" evidence="1">
    <location>
        <begin position="84"/>
        <end position="106"/>
    </location>
</feature>
<dbReference type="RefSeq" id="WP_181059842.1">
    <property type="nucleotide sequence ID" value="NZ_JACDTY010000011.1"/>
</dbReference>
<dbReference type="EMBL" id="JACDTY010000011">
    <property type="protein sequence ID" value="MBA1142793.1"/>
    <property type="molecule type" value="Genomic_DNA"/>
</dbReference>
<dbReference type="AlphaFoldDB" id="A0A838B9F2"/>
<keyword evidence="1" id="KW-0472">Membrane</keyword>
<evidence type="ECO:0000256" key="1">
    <source>
        <dbReference type="SAM" id="Phobius"/>
    </source>
</evidence>
<dbReference type="PANTHER" id="PTHR34980">
    <property type="entry name" value="INNER MEMBRANE PROTEIN-RELATED-RELATED"/>
    <property type="match status" value="1"/>
</dbReference>
<keyword evidence="1" id="KW-0812">Transmembrane</keyword>
<keyword evidence="3" id="KW-1185">Reference proteome</keyword>
<sequence length="125" mass="13929">MPEKSDLFWLFFKTSGRVSRAAYFLGQLLLAVIQLFPLYHFKLAPEGSPESEVWLSIFVVVVLATAWPTIVLNVKRLHDLGKSGLFVLVLFVPLVQLVAILLLYVYPGQPGPNLYGRQTNGPANS</sequence>
<name>A0A838B9F2_9HYPH</name>
<protein>
    <submittedName>
        <fullName evidence="2">DUF805 domain-containing protein</fullName>
    </submittedName>
</protein>
<proteinExistence type="predicted"/>
<dbReference type="Pfam" id="PF05656">
    <property type="entry name" value="DUF805"/>
    <property type="match status" value="1"/>
</dbReference>
<comment type="caution">
    <text evidence="2">The sequence shown here is derived from an EMBL/GenBank/DDBJ whole genome shotgun (WGS) entry which is preliminary data.</text>
</comment>